<name>A0A195BMB8_9HYME</name>
<dbReference type="Proteomes" id="UP000078540">
    <property type="component" value="Unassembled WGS sequence"/>
</dbReference>
<organism evidence="1 2">
    <name type="scientific">Atta colombica</name>
    <dbReference type="NCBI Taxonomy" id="520822"/>
    <lineage>
        <taxon>Eukaryota</taxon>
        <taxon>Metazoa</taxon>
        <taxon>Ecdysozoa</taxon>
        <taxon>Arthropoda</taxon>
        <taxon>Hexapoda</taxon>
        <taxon>Insecta</taxon>
        <taxon>Pterygota</taxon>
        <taxon>Neoptera</taxon>
        <taxon>Endopterygota</taxon>
        <taxon>Hymenoptera</taxon>
        <taxon>Apocrita</taxon>
        <taxon>Aculeata</taxon>
        <taxon>Formicoidea</taxon>
        <taxon>Formicidae</taxon>
        <taxon>Myrmicinae</taxon>
        <taxon>Atta</taxon>
    </lineage>
</organism>
<proteinExistence type="predicted"/>
<evidence type="ECO:0000313" key="1">
    <source>
        <dbReference type="EMBL" id="KYM86400.1"/>
    </source>
</evidence>
<evidence type="ECO:0000313" key="2">
    <source>
        <dbReference type="Proteomes" id="UP000078540"/>
    </source>
</evidence>
<dbReference type="AlphaFoldDB" id="A0A195BMB8"/>
<protein>
    <submittedName>
        <fullName evidence="1">Uncharacterized protein</fullName>
    </submittedName>
</protein>
<sequence>MERFIVLPRQRLFRDLEKRYRRNGLNDGNVAGRKRDRTHCGTESIFVFIRFVFTSRIKLNINIVTTTQAFTVQVFYSVRRNPVIGVHGMGVDALVDAIEHRHRHRLAPPPPPLPQLPPLHQVLEKDAISRTQININLNDRTTNAKTTLDGNGDKMLRFHEKIM</sequence>
<keyword evidence="2" id="KW-1185">Reference proteome</keyword>
<gene>
    <name evidence="1" type="ORF">ALC53_04100</name>
</gene>
<accession>A0A195BMB8</accession>
<dbReference type="EMBL" id="KQ976441">
    <property type="protein sequence ID" value="KYM86400.1"/>
    <property type="molecule type" value="Genomic_DNA"/>
</dbReference>
<reference evidence="1 2" key="1">
    <citation type="submission" date="2015-09" db="EMBL/GenBank/DDBJ databases">
        <title>Atta colombica WGS genome.</title>
        <authorList>
            <person name="Nygaard S."/>
            <person name="Hu H."/>
            <person name="Boomsma J."/>
            <person name="Zhang G."/>
        </authorList>
    </citation>
    <scope>NUCLEOTIDE SEQUENCE [LARGE SCALE GENOMIC DNA]</scope>
    <source>
        <strain evidence="1">Treedump-2</strain>
        <tissue evidence="1">Whole body</tissue>
    </source>
</reference>